<keyword evidence="3" id="KW-1003">Cell membrane</keyword>
<dbReference type="InterPro" id="IPR001996">
    <property type="entry name" value="PTS_IIB_1"/>
</dbReference>
<dbReference type="eggNOG" id="COG2190">
    <property type="taxonomic scope" value="Bacteria"/>
</dbReference>
<feature type="transmembrane region" description="Helical" evidence="13">
    <location>
        <begin position="168"/>
        <end position="188"/>
    </location>
</feature>
<evidence type="ECO:0000256" key="12">
    <source>
        <dbReference type="SAM" id="MobiDB-lite"/>
    </source>
</evidence>
<dbReference type="SUPFAM" id="SSF51261">
    <property type="entry name" value="Duplicated hybrid motif"/>
    <property type="match status" value="1"/>
</dbReference>
<dbReference type="Gene3D" id="2.70.70.10">
    <property type="entry name" value="Glucose Permease (Domain IIA)"/>
    <property type="match status" value="1"/>
</dbReference>
<dbReference type="InterPro" id="IPR003352">
    <property type="entry name" value="PTS_EIIC"/>
</dbReference>
<sequence>MGNKETAQAIIDEIGGPGNITSLTHCATRLRFTLKDASRVDTDKIEAIDGVLAGVSQGAHNYQVVIGGGVESVYNDIESLPSMASVKMGEDDDAVGTDSDAGLSNADVKAQERAKVKGKNRYVDAFFDFLSDSFRPIIGVLLGASLIIAIVNVLIACKVIPNDTANPTLVFIQAMWKGVFYFLPLMIAYNGAKKLKVDPWVGTAIMAAVMTPQYLALSNPDGYAGIFGNSDGLNAAKAALHCTANSVGTQTCSTMVFGIPLQLNDYSSNVFVPLFMVAVLALVYKGLQKIIPSSVQLVFVPFLSMLIMIPVTAFLLGPLGIWVGNGLGVVLGWLNLHAPFVFAIAIPLIYPFLVPLGLHWPLNALMLANINTLNYDFIQGPMGTWNFACFGATCGVLILSIRDKDTRMRETAAGALAAGLLGGVSEPSLYGIHLRFKKIYSRMLIGCGAGGVTIAVLGWLFPSIVKGQAVHGVTTNVFAFTSLLTIPVFSQMWVYAISVAVAFFTAMAMILIFDYRTAEQKAAVKAQTSGSPITLQSKASAPAHGSAAPVSVPQEASGSGTAASGSAEHIVSPLRGHTIPLEDTGDKVFASHALGDGVGIVPDEADGAVYAPAGGILKTVAKTGHAYGIKTDGGTEILVHIGIDTVKLDGRGFTVAVSKGNRVNAGDKLADVDYSTVKSAGYSTTTIMTVTNTRKMASVTPHTDIDAEPGTDVIDVAH</sequence>
<dbReference type="InterPro" id="IPR001127">
    <property type="entry name" value="PTS_EIIA_1_perm"/>
</dbReference>
<dbReference type="InterPro" id="IPR036878">
    <property type="entry name" value="Glu_permease_IIB"/>
</dbReference>
<feature type="domain" description="PTS EIIA type-1" evidence="14">
    <location>
        <begin position="586"/>
        <end position="692"/>
    </location>
</feature>
<feature type="transmembrane region" description="Helical" evidence="13">
    <location>
        <begin position="137"/>
        <end position="156"/>
    </location>
</feature>
<feature type="transmembrane region" description="Helical" evidence="13">
    <location>
        <begin position="492"/>
        <end position="513"/>
    </location>
</feature>
<dbReference type="STRING" id="857290.HMPREF9156_00061"/>
<dbReference type="AlphaFoldDB" id="J0LN84"/>
<evidence type="ECO:0000256" key="11">
    <source>
        <dbReference type="PROSITE-ProRule" id="PRU00421"/>
    </source>
</evidence>
<dbReference type="RefSeq" id="WP_007147129.1">
    <property type="nucleotide sequence ID" value="NZ_AKCI01000001.1"/>
</dbReference>
<feature type="active site" description="Phosphocysteine intermediate; for EIIB activity" evidence="11">
    <location>
        <position position="26"/>
    </location>
</feature>
<feature type="region of interest" description="Disordered" evidence="12">
    <location>
        <begin position="544"/>
        <end position="564"/>
    </location>
</feature>
<evidence type="ECO:0000256" key="3">
    <source>
        <dbReference type="ARBA" id="ARBA00022475"/>
    </source>
</evidence>
<dbReference type="GO" id="GO:0009401">
    <property type="term" value="P:phosphoenolpyruvate-dependent sugar phosphotransferase system"/>
    <property type="evidence" value="ECO:0007669"/>
    <property type="project" value="UniProtKB-KW"/>
</dbReference>
<dbReference type="PANTHER" id="PTHR30175">
    <property type="entry name" value="PHOSPHOTRANSFERASE SYSTEM TRANSPORT PROTEIN"/>
    <property type="match status" value="1"/>
</dbReference>
<accession>J0LN84</accession>
<dbReference type="CDD" id="cd00212">
    <property type="entry name" value="PTS_IIB_glc"/>
    <property type="match status" value="1"/>
</dbReference>
<dbReference type="GO" id="GO:0008982">
    <property type="term" value="F:protein-N(PI)-phosphohistidine-sugar phosphotransferase activity"/>
    <property type="evidence" value="ECO:0007669"/>
    <property type="project" value="InterPro"/>
</dbReference>
<dbReference type="PROSITE" id="PS51093">
    <property type="entry name" value="PTS_EIIA_TYPE_1"/>
    <property type="match status" value="1"/>
</dbReference>
<evidence type="ECO:0000259" key="16">
    <source>
        <dbReference type="PROSITE" id="PS51103"/>
    </source>
</evidence>
<feature type="transmembrane region" description="Helical" evidence="13">
    <location>
        <begin position="439"/>
        <end position="461"/>
    </location>
</feature>
<comment type="caution">
    <text evidence="17">The sequence shown here is derived from an EMBL/GenBank/DDBJ whole genome shotgun (WGS) entry which is preliminary data.</text>
</comment>
<dbReference type="Proteomes" id="UP000006415">
    <property type="component" value="Unassembled WGS sequence"/>
</dbReference>
<dbReference type="eggNOG" id="COG1264">
    <property type="taxonomic scope" value="Bacteria"/>
</dbReference>
<dbReference type="SUPFAM" id="SSF55604">
    <property type="entry name" value="Glucose permease domain IIB"/>
    <property type="match status" value="1"/>
</dbReference>
<dbReference type="Pfam" id="PF02378">
    <property type="entry name" value="PTS_EIIC"/>
    <property type="match status" value="1"/>
</dbReference>
<dbReference type="FunFam" id="3.30.1360.60:FF:000001">
    <property type="entry name" value="PTS system glucose-specific IIBC component PtsG"/>
    <property type="match status" value="1"/>
</dbReference>
<evidence type="ECO:0000256" key="8">
    <source>
        <dbReference type="ARBA" id="ARBA00022777"/>
    </source>
</evidence>
<evidence type="ECO:0000256" key="7">
    <source>
        <dbReference type="ARBA" id="ARBA00022692"/>
    </source>
</evidence>
<dbReference type="InterPro" id="IPR013013">
    <property type="entry name" value="PTS_EIIC_1"/>
</dbReference>
<proteinExistence type="predicted"/>
<dbReference type="PROSITE" id="PS51103">
    <property type="entry name" value="PTS_EIIC_TYPE_1"/>
    <property type="match status" value="1"/>
</dbReference>
<keyword evidence="4" id="KW-0762">Sugar transport</keyword>
<dbReference type="EMBL" id="AGZS01000001">
    <property type="protein sequence ID" value="EJD65297.1"/>
    <property type="molecule type" value="Genomic_DNA"/>
</dbReference>
<evidence type="ECO:0000259" key="15">
    <source>
        <dbReference type="PROSITE" id="PS51098"/>
    </source>
</evidence>
<feature type="transmembrane region" description="Helical" evidence="13">
    <location>
        <begin position="266"/>
        <end position="283"/>
    </location>
</feature>
<dbReference type="PROSITE" id="PS01035">
    <property type="entry name" value="PTS_EIIB_TYPE_1_CYS"/>
    <property type="match status" value="1"/>
</dbReference>
<dbReference type="Gene3D" id="3.30.1360.60">
    <property type="entry name" value="Glucose permease domain IIB"/>
    <property type="match status" value="1"/>
</dbReference>
<keyword evidence="8" id="KW-0418">Kinase</keyword>
<dbReference type="OrthoDB" id="9797715at2"/>
<evidence type="ECO:0000313" key="17">
    <source>
        <dbReference type="EMBL" id="EJD65297.1"/>
    </source>
</evidence>
<dbReference type="FunFam" id="2.70.70.10:FF:000001">
    <property type="entry name" value="PTS system glucose-specific IIA component"/>
    <property type="match status" value="1"/>
</dbReference>
<feature type="transmembrane region" description="Helical" evidence="13">
    <location>
        <begin position="315"/>
        <end position="334"/>
    </location>
</feature>
<evidence type="ECO:0000313" key="18">
    <source>
        <dbReference type="Proteomes" id="UP000006415"/>
    </source>
</evidence>
<dbReference type="eggNOG" id="COG1263">
    <property type="taxonomic scope" value="Bacteria"/>
</dbReference>
<keyword evidence="7 13" id="KW-0812">Transmembrane</keyword>
<dbReference type="InterPro" id="IPR011055">
    <property type="entry name" value="Dup_hybrid_motif"/>
</dbReference>
<evidence type="ECO:0000256" key="1">
    <source>
        <dbReference type="ARBA" id="ARBA00004651"/>
    </source>
</evidence>
<dbReference type="GO" id="GO:0016301">
    <property type="term" value="F:kinase activity"/>
    <property type="evidence" value="ECO:0007669"/>
    <property type="project" value="UniProtKB-KW"/>
</dbReference>
<evidence type="ECO:0000256" key="2">
    <source>
        <dbReference type="ARBA" id="ARBA00022448"/>
    </source>
</evidence>
<keyword evidence="18" id="KW-1185">Reference proteome</keyword>
<dbReference type="PANTHER" id="PTHR30175:SF1">
    <property type="entry name" value="PTS SYSTEM ARBUTIN-, CELLOBIOSE-, AND SALICIN-SPECIFIC EIIBC COMPONENT-RELATED"/>
    <property type="match status" value="1"/>
</dbReference>
<comment type="subcellular location">
    <subcellularLocation>
        <location evidence="1">Cell membrane</location>
        <topology evidence="1">Multi-pass membrane protein</topology>
    </subcellularLocation>
</comment>
<evidence type="ECO:0000256" key="10">
    <source>
        <dbReference type="ARBA" id="ARBA00023136"/>
    </source>
</evidence>
<keyword evidence="5" id="KW-0808">Transferase</keyword>
<reference evidence="17 18" key="1">
    <citation type="submission" date="2012-01" db="EMBL/GenBank/DDBJ databases">
        <title>The Genome Sequence of Scardovia wiggsiae F0424.</title>
        <authorList>
            <consortium name="The Broad Institute Genome Sequencing Platform"/>
            <person name="Earl A."/>
            <person name="Ward D."/>
            <person name="Feldgarden M."/>
            <person name="Gevers D."/>
            <person name="Izard J."/>
            <person name="Ganesan A."/>
            <person name="Baranova O.V."/>
            <person name="Blanton J.M."/>
            <person name="Tanner A.C."/>
            <person name="Mathney J."/>
            <person name="Dewhirst F.E."/>
            <person name="Young S.K."/>
            <person name="Zeng Q."/>
            <person name="Gargeya S."/>
            <person name="Fitzgerald M."/>
            <person name="Haas B."/>
            <person name="Abouelleil A."/>
            <person name="Alvarado L."/>
            <person name="Arachchi H.M."/>
            <person name="Berlin A."/>
            <person name="Chapman S.B."/>
            <person name="Gearin G."/>
            <person name="Goldberg J."/>
            <person name="Griggs A."/>
            <person name="Gujja S."/>
            <person name="Hansen M."/>
            <person name="Heiman D."/>
            <person name="Howarth C."/>
            <person name="Larimer J."/>
            <person name="Lui A."/>
            <person name="MacDonald P.J.P."/>
            <person name="McCowen C."/>
            <person name="Montmayeur A."/>
            <person name="Murphy C."/>
            <person name="Neiman D."/>
            <person name="Pearson M."/>
            <person name="Priest M."/>
            <person name="Roberts A."/>
            <person name="Saif S."/>
            <person name="Shea T."/>
            <person name="Sisk P."/>
            <person name="Stolte C."/>
            <person name="Sykes S."/>
            <person name="Wortman J."/>
            <person name="Nusbaum C."/>
            <person name="Birren B."/>
        </authorList>
    </citation>
    <scope>NUCLEOTIDE SEQUENCE [LARGE SCALE GENOMIC DNA]</scope>
    <source>
        <strain evidence="17 18">F0424</strain>
    </source>
</reference>
<evidence type="ECO:0000259" key="14">
    <source>
        <dbReference type="PROSITE" id="PS51093"/>
    </source>
</evidence>
<protein>
    <submittedName>
        <fullName evidence="17">PTS system, glucose subfamily, IIA component</fullName>
    </submittedName>
</protein>
<name>J0LN84_9BIFI</name>
<feature type="transmembrane region" description="Helical" evidence="13">
    <location>
        <begin position="341"/>
        <end position="362"/>
    </location>
</feature>
<dbReference type="InterPro" id="IPR018113">
    <property type="entry name" value="PTrfase_EIIB_Cys"/>
</dbReference>
<dbReference type="HOGENOM" id="CLU_012312_2_1_11"/>
<dbReference type="GO" id="GO:0005886">
    <property type="term" value="C:plasma membrane"/>
    <property type="evidence" value="ECO:0007669"/>
    <property type="project" value="UniProtKB-SubCell"/>
</dbReference>
<dbReference type="PROSITE" id="PS00371">
    <property type="entry name" value="PTS_EIIA_TYPE_1_HIS"/>
    <property type="match status" value="1"/>
</dbReference>
<dbReference type="NCBIfam" id="TIGR00830">
    <property type="entry name" value="PTBA"/>
    <property type="match status" value="1"/>
</dbReference>
<evidence type="ECO:0000256" key="13">
    <source>
        <dbReference type="SAM" id="Phobius"/>
    </source>
</evidence>
<feature type="transmembrane region" description="Helical" evidence="13">
    <location>
        <begin position="290"/>
        <end position="309"/>
    </location>
</feature>
<dbReference type="PROSITE" id="PS51098">
    <property type="entry name" value="PTS_EIIB_TYPE_1"/>
    <property type="match status" value="1"/>
</dbReference>
<evidence type="ECO:0000256" key="6">
    <source>
        <dbReference type="ARBA" id="ARBA00022683"/>
    </source>
</evidence>
<organism evidence="17 18">
    <name type="scientific">Scardovia wiggsiae F0424</name>
    <dbReference type="NCBI Taxonomy" id="857290"/>
    <lineage>
        <taxon>Bacteria</taxon>
        <taxon>Bacillati</taxon>
        <taxon>Actinomycetota</taxon>
        <taxon>Actinomycetes</taxon>
        <taxon>Bifidobacteriales</taxon>
        <taxon>Bifidobacteriaceae</taxon>
        <taxon>Scardovia</taxon>
    </lineage>
</organism>
<evidence type="ECO:0000256" key="5">
    <source>
        <dbReference type="ARBA" id="ARBA00022679"/>
    </source>
</evidence>
<dbReference type="Pfam" id="PF00367">
    <property type="entry name" value="PTS_EIIB"/>
    <property type="match status" value="1"/>
</dbReference>
<evidence type="ECO:0000256" key="4">
    <source>
        <dbReference type="ARBA" id="ARBA00022597"/>
    </source>
</evidence>
<keyword evidence="9 13" id="KW-1133">Transmembrane helix</keyword>
<keyword evidence="6" id="KW-0598">Phosphotransferase system</keyword>
<dbReference type="Pfam" id="PF00358">
    <property type="entry name" value="PTS_EIIA_1"/>
    <property type="match status" value="1"/>
</dbReference>
<dbReference type="InterPro" id="IPR050558">
    <property type="entry name" value="PTS_Sugar-Specific_Components"/>
</dbReference>
<feature type="transmembrane region" description="Helical" evidence="13">
    <location>
        <begin position="382"/>
        <end position="401"/>
    </location>
</feature>
<evidence type="ECO:0000256" key="9">
    <source>
        <dbReference type="ARBA" id="ARBA00022989"/>
    </source>
</evidence>
<feature type="domain" description="PTS EIIB type-1" evidence="15">
    <location>
        <begin position="4"/>
        <end position="87"/>
    </location>
</feature>
<keyword evidence="2" id="KW-0813">Transport</keyword>
<keyword evidence="10 13" id="KW-0472">Membrane</keyword>
<gene>
    <name evidence="17" type="ORF">HMPREF9156_00061</name>
</gene>
<feature type="domain" description="PTS EIIC type-1" evidence="16">
    <location>
        <begin position="128"/>
        <end position="527"/>
    </location>
</feature>